<dbReference type="AlphaFoldDB" id="A0A368JVK3"/>
<dbReference type="EMBL" id="QOWE01000005">
    <property type="protein sequence ID" value="RCR70241.1"/>
    <property type="molecule type" value="Genomic_DNA"/>
</dbReference>
<accession>A0A368JVK3</accession>
<dbReference type="OrthoDB" id="1801976at2"/>
<keyword evidence="1" id="KW-0812">Transmembrane</keyword>
<dbReference type="InterPro" id="IPR013694">
    <property type="entry name" value="VIT"/>
</dbReference>
<feature type="transmembrane region" description="Helical" evidence="1">
    <location>
        <begin position="139"/>
        <end position="156"/>
    </location>
</feature>
<evidence type="ECO:0000259" key="2">
    <source>
        <dbReference type="PROSITE" id="PS51468"/>
    </source>
</evidence>
<feature type="transmembrane region" description="Helical" evidence="1">
    <location>
        <begin position="103"/>
        <end position="123"/>
    </location>
</feature>
<evidence type="ECO:0000313" key="3">
    <source>
        <dbReference type="EMBL" id="RCR70241.1"/>
    </source>
</evidence>
<protein>
    <submittedName>
        <fullName evidence="3">XrtN system VIT domain-containing protein</fullName>
    </submittedName>
</protein>
<sequence length="908" mass="103484">MSLIKFHSIVDNSVLFTLIYKVLFKYRRMSTPVTPVTSEPAKTAPAFQPTEQPEVIHPLTDQTPWWWLAFRQPTFRWGLGFVAVSATLFALYEYYVTRNGSPAHMTVFVFHYGLAIAYTAWILTSKELNLYTQPPQGHPARMLMLVLWLISAYALNRDIPVFQESVPWLKVMLIFAGFLMIGSTWLDGLSVRGQQALVFGLAVVWCLFLYQTVYVAPYYHLGLFGIILLGIGGHILVPLLITIALGRLLQRSWNEHEHRRPAIIAGFFVPLVVISWFLYQWTQIDTRIRYASNAITARKDDELPSWVLLAQQLPNDWITERYLKTGSIYSQQGSRMNSVFGRQDELRRHDPLVFIASAYRKPAEAWNQDVQKLIGTLYTSRHQTEERLRSGSNLRTTNVLTQARIYPEYRLAYAEKTLHIQNGGSLSQEALYTFHLPQGAVVTSLSLWINGREEKGILTTKAKADTAYRTIVGVENRDPERDPSVVHWREGNRVTVRVFPCPVGDARQVKIGITSPLRLENRLVGPPQLVYENAWFEGPDGQGATETVKIDFSQKPQNPAWPDFLEPGFFEKPVEKQQISESNYQRYWEFRFDAPKLATGGFRFDGHTYHLQPARTITERFNPQAVFLDLNQDWTETDIDEVLKIAENRPVWVYDEGLVQLTNANRDELTERILQQRFSVFPIHQIPNPAVVLLVTKGSEIGPQLSDLAGSTYAETLKTQARNRPALRTFCLSKPSDLVKTLSELSILQTDYGTVSELQTLVKNRQFIRQITSEQSVSLPQSGVRITRTAEVTAKPSAPNAPDHLFRLYAYNHLLNQLGTRYFEPDYATDSLVAEAQQANIVSPVSSLIVLETQQDYDRFGIKKSKDGLDNATLKNTGAVPEPHEWVLLILAVVWVFYLWQKGSYVGL</sequence>
<dbReference type="PROSITE" id="PS51468">
    <property type="entry name" value="VIT"/>
    <property type="match status" value="1"/>
</dbReference>
<feature type="transmembrane region" description="Helical" evidence="1">
    <location>
        <begin position="196"/>
        <end position="216"/>
    </location>
</feature>
<feature type="transmembrane region" description="Helical" evidence="1">
    <location>
        <begin position="261"/>
        <end position="279"/>
    </location>
</feature>
<dbReference type="NCBIfam" id="TIGR04477">
    <property type="entry name" value="sorted_by_XrtN"/>
    <property type="match status" value="1"/>
</dbReference>
<keyword evidence="4" id="KW-1185">Reference proteome</keyword>
<keyword evidence="1" id="KW-0472">Membrane</keyword>
<feature type="transmembrane region" description="Helical" evidence="1">
    <location>
        <begin position="222"/>
        <end position="249"/>
    </location>
</feature>
<feature type="domain" description="VIT" evidence="2">
    <location>
        <begin position="382"/>
        <end position="515"/>
    </location>
</feature>
<comment type="caution">
    <text evidence="3">The sequence shown here is derived from an EMBL/GenBank/DDBJ whole genome shotgun (WGS) entry which is preliminary data.</text>
</comment>
<reference evidence="3 4" key="1">
    <citation type="submission" date="2018-07" db="EMBL/GenBank/DDBJ databases">
        <title>Genome analysis of Larkinella rosea.</title>
        <authorList>
            <person name="Zhou Z."/>
            <person name="Wang G."/>
        </authorList>
    </citation>
    <scope>NUCLEOTIDE SEQUENCE [LARGE SCALE GENOMIC DNA]</scope>
    <source>
        <strain evidence="4">zzj9</strain>
    </source>
</reference>
<organism evidence="3 4">
    <name type="scientific">Larkinella punicea</name>
    <dbReference type="NCBI Taxonomy" id="2315727"/>
    <lineage>
        <taxon>Bacteria</taxon>
        <taxon>Pseudomonadati</taxon>
        <taxon>Bacteroidota</taxon>
        <taxon>Cytophagia</taxon>
        <taxon>Cytophagales</taxon>
        <taxon>Spirosomataceae</taxon>
        <taxon>Larkinella</taxon>
    </lineage>
</organism>
<gene>
    <name evidence="3" type="ORF">DUE52_07710</name>
</gene>
<proteinExistence type="predicted"/>
<keyword evidence="1" id="KW-1133">Transmembrane helix</keyword>
<dbReference type="Proteomes" id="UP000253383">
    <property type="component" value="Unassembled WGS sequence"/>
</dbReference>
<feature type="transmembrane region" description="Helical" evidence="1">
    <location>
        <begin position="77"/>
        <end position="97"/>
    </location>
</feature>
<dbReference type="Pfam" id="PF08487">
    <property type="entry name" value="VIT"/>
    <property type="match status" value="1"/>
</dbReference>
<evidence type="ECO:0000313" key="4">
    <source>
        <dbReference type="Proteomes" id="UP000253383"/>
    </source>
</evidence>
<name>A0A368JVK3_9BACT</name>
<evidence type="ECO:0000256" key="1">
    <source>
        <dbReference type="SAM" id="Phobius"/>
    </source>
</evidence>
<dbReference type="InterPro" id="IPR031005">
    <property type="entry name" value="Sorted_by_XrtN"/>
</dbReference>
<feature type="transmembrane region" description="Helical" evidence="1">
    <location>
        <begin position="168"/>
        <end position="189"/>
    </location>
</feature>